<dbReference type="Gene3D" id="3.30.40.10">
    <property type="entry name" value="Zinc/RING finger domain, C3HC4 (zinc finger)"/>
    <property type="match status" value="1"/>
</dbReference>
<dbReference type="InterPro" id="IPR043136">
    <property type="entry name" value="B30.2/SPRY_sf"/>
</dbReference>
<feature type="compositionally biased region" description="Low complexity" evidence="6">
    <location>
        <begin position="498"/>
        <end position="529"/>
    </location>
</feature>
<dbReference type="Pfam" id="PF13920">
    <property type="entry name" value="zf-C3HC4_3"/>
    <property type="match status" value="1"/>
</dbReference>
<keyword evidence="1" id="KW-0479">Metal-binding</keyword>
<feature type="compositionally biased region" description="Low complexity" evidence="6">
    <location>
        <begin position="216"/>
        <end position="235"/>
    </location>
</feature>
<keyword evidence="3 5" id="KW-0863">Zinc-finger</keyword>
<dbReference type="PANTHER" id="PTHR12429">
    <property type="entry name" value="NEURALIZED"/>
    <property type="match status" value="1"/>
</dbReference>
<evidence type="ECO:0000256" key="6">
    <source>
        <dbReference type="SAM" id="MobiDB-lite"/>
    </source>
</evidence>
<evidence type="ECO:0000256" key="1">
    <source>
        <dbReference type="ARBA" id="ARBA00022723"/>
    </source>
</evidence>
<evidence type="ECO:0000256" key="4">
    <source>
        <dbReference type="ARBA" id="ARBA00022833"/>
    </source>
</evidence>
<keyword evidence="2" id="KW-0677">Repeat</keyword>
<protein>
    <submittedName>
        <fullName evidence="9">Uncharacterized protein</fullName>
    </submittedName>
</protein>
<dbReference type="InterPro" id="IPR001841">
    <property type="entry name" value="Znf_RING"/>
</dbReference>
<feature type="compositionally biased region" description="Low complexity" evidence="6">
    <location>
        <begin position="579"/>
        <end position="596"/>
    </location>
</feature>
<evidence type="ECO:0000259" key="7">
    <source>
        <dbReference type="PROSITE" id="PS50089"/>
    </source>
</evidence>
<feature type="domain" description="RING-type" evidence="7">
    <location>
        <begin position="761"/>
        <end position="797"/>
    </location>
</feature>
<dbReference type="OrthoDB" id="6078042at2759"/>
<dbReference type="Pfam" id="PF07177">
    <property type="entry name" value="Neuralized"/>
    <property type="match status" value="2"/>
</dbReference>
<dbReference type="PROSITE" id="PS51065">
    <property type="entry name" value="NHR"/>
    <property type="match status" value="2"/>
</dbReference>
<dbReference type="PROSITE" id="PS50089">
    <property type="entry name" value="ZF_RING_2"/>
    <property type="match status" value="1"/>
</dbReference>
<evidence type="ECO:0000256" key="3">
    <source>
        <dbReference type="ARBA" id="ARBA00022771"/>
    </source>
</evidence>
<dbReference type="Proteomes" id="UP000605970">
    <property type="component" value="Unassembled WGS sequence"/>
</dbReference>
<dbReference type="GO" id="GO:0061630">
    <property type="term" value="F:ubiquitin protein ligase activity"/>
    <property type="evidence" value="ECO:0007669"/>
    <property type="project" value="TreeGrafter"/>
</dbReference>
<keyword evidence="4" id="KW-0862">Zinc</keyword>
<sequence length="809" mass="89133">MGNSECRLNTGSRACSEEGTPAISLDSNFPTYNETTINRGTVDSPKPQLRFHSVCGTNIILLRDGRIAKRRESFCKGLAFSNRPIDIGEIVCIKLCEVGTNWSGVMSAFNFSVSNGSFRFGVTNVDPASFRDIELPKLFACPDLTSKGDSVQGLILHFFINESGEMHYGVNGVHKGLFLSGINVNSKLWTIVDIYGNSVAVEFVDSSEFQHERKPTTTTIPSPPTIHNTTTPTTTCSLNAPLPTNINTNETMTSSRSTNNLRNVENSTSRVPTTANNTQRLRFHSVKGNNVVIQNNGTTAVRKHGEYYLGYVFTERPIRIGEKMVILVSMTEDAFSGSLAFGLTSCDPIKLSANRLPSDSDELLERPEYWVCIKDVGAMPQVGTTLNFKVDTEGRVFFSKNDAPFRVIMHVDVSIPLWAFFDLYGNLDQPLTAAEFFALREHRASSEGAASAHSDANNESLNNQLLSPPRLSRPSSAQWNMESLRVALPETLSITPPTQTEAVSTTNNTTTTETASTSFPSSSAPSSSSLFHDRDLEALRVANTLHRLNQQRSNLLNEATCVSSILAGITTTTRPAFFPSSTNTSSTTNSPSSYSSPLRLSFLDNNESPGVNELLSNYRQIQRDRMQQHNSRSPVRPINNGNFSQRGNVASNNVVDLFEFPNAPTINNSGASITVNFLFFKLVPLLPPPLFSSLDVHSSNEQQNLRNRVAEFEAALSSNLSSDHSPNRRFLNEVNRQSSGEGKNDSDAAIKLEDGDRNNECTICMTNRVIYRCGHMCMCFPCAKETHRRSGDCPICRTPIIDVIRCYPV</sequence>
<name>A0A8S9Z835_9BILA</name>
<evidence type="ECO:0000313" key="9">
    <source>
        <dbReference type="EMBL" id="KAF7627365.1"/>
    </source>
</evidence>
<dbReference type="CDD" id="cd16647">
    <property type="entry name" value="mRING-HC-C3HC5_NEU1"/>
    <property type="match status" value="1"/>
</dbReference>
<dbReference type="GO" id="GO:0008270">
    <property type="term" value="F:zinc ion binding"/>
    <property type="evidence" value="ECO:0007669"/>
    <property type="project" value="UniProtKB-KW"/>
</dbReference>
<dbReference type="Gene3D" id="2.60.120.920">
    <property type="match status" value="2"/>
</dbReference>
<dbReference type="EMBL" id="JABEBT010000150">
    <property type="protein sequence ID" value="KAF7627365.1"/>
    <property type="molecule type" value="Genomic_DNA"/>
</dbReference>
<feature type="region of interest" description="Disordered" evidence="6">
    <location>
        <begin position="490"/>
        <end position="529"/>
    </location>
</feature>
<feature type="region of interest" description="Disordered" evidence="6">
    <location>
        <begin position="577"/>
        <end position="596"/>
    </location>
</feature>
<evidence type="ECO:0000256" key="5">
    <source>
        <dbReference type="PROSITE-ProRule" id="PRU00175"/>
    </source>
</evidence>
<feature type="compositionally biased region" description="Low complexity" evidence="6">
    <location>
        <begin position="465"/>
        <end position="475"/>
    </location>
</feature>
<dbReference type="AlphaFoldDB" id="A0A8S9Z835"/>
<organism evidence="9 10">
    <name type="scientific">Meloidogyne graminicola</name>
    <dbReference type="NCBI Taxonomy" id="189291"/>
    <lineage>
        <taxon>Eukaryota</taxon>
        <taxon>Metazoa</taxon>
        <taxon>Ecdysozoa</taxon>
        <taxon>Nematoda</taxon>
        <taxon>Chromadorea</taxon>
        <taxon>Rhabditida</taxon>
        <taxon>Tylenchina</taxon>
        <taxon>Tylenchomorpha</taxon>
        <taxon>Tylenchoidea</taxon>
        <taxon>Meloidogynidae</taxon>
        <taxon>Meloidogyninae</taxon>
        <taxon>Meloidogyne</taxon>
    </lineage>
</organism>
<comment type="caution">
    <text evidence="9">The sequence shown here is derived from an EMBL/GenBank/DDBJ whole genome shotgun (WGS) entry which is preliminary data.</text>
</comment>
<dbReference type="SUPFAM" id="SSF57850">
    <property type="entry name" value="RING/U-box"/>
    <property type="match status" value="1"/>
</dbReference>
<dbReference type="InterPro" id="IPR006573">
    <property type="entry name" value="NHR_dom"/>
</dbReference>
<feature type="region of interest" description="Disordered" evidence="6">
    <location>
        <begin position="448"/>
        <end position="475"/>
    </location>
</feature>
<dbReference type="InterPro" id="IPR037962">
    <property type="entry name" value="Neuralized"/>
</dbReference>
<reference evidence="9" key="1">
    <citation type="journal article" date="2020" name="Ecol. Evol.">
        <title>Genome structure and content of the rice root-knot nematode (Meloidogyne graminicola).</title>
        <authorList>
            <person name="Phan N.T."/>
            <person name="Danchin E.G.J."/>
            <person name="Klopp C."/>
            <person name="Perfus-Barbeoch L."/>
            <person name="Kozlowski D.K."/>
            <person name="Koutsovoulos G.D."/>
            <person name="Lopez-Roques C."/>
            <person name="Bouchez O."/>
            <person name="Zahm M."/>
            <person name="Besnard G."/>
            <person name="Bellafiore S."/>
        </authorList>
    </citation>
    <scope>NUCLEOTIDE SEQUENCE</scope>
    <source>
        <strain evidence="9">VN-18</strain>
    </source>
</reference>
<evidence type="ECO:0000256" key="2">
    <source>
        <dbReference type="ARBA" id="ARBA00022737"/>
    </source>
</evidence>
<evidence type="ECO:0000313" key="10">
    <source>
        <dbReference type="Proteomes" id="UP000605970"/>
    </source>
</evidence>
<accession>A0A8S9Z835</accession>
<evidence type="ECO:0000259" key="8">
    <source>
        <dbReference type="PROSITE" id="PS51065"/>
    </source>
</evidence>
<feature type="region of interest" description="Disordered" evidence="6">
    <location>
        <begin position="212"/>
        <end position="272"/>
    </location>
</feature>
<feature type="compositionally biased region" description="Polar residues" evidence="6">
    <location>
        <begin position="236"/>
        <end position="272"/>
    </location>
</feature>
<proteinExistence type="predicted"/>
<dbReference type="SMART" id="SM00184">
    <property type="entry name" value="RING"/>
    <property type="match status" value="1"/>
</dbReference>
<feature type="domain" description="NHR" evidence="8">
    <location>
        <begin position="48"/>
        <end position="206"/>
    </location>
</feature>
<keyword evidence="10" id="KW-1185">Reference proteome</keyword>
<dbReference type="InterPro" id="IPR013083">
    <property type="entry name" value="Znf_RING/FYVE/PHD"/>
</dbReference>
<dbReference type="FunFam" id="2.60.120.920:FF:000005">
    <property type="entry name" value="Putative E3 ubiquitin-protein ligase NEURL1B"/>
    <property type="match status" value="2"/>
</dbReference>
<dbReference type="PANTHER" id="PTHR12429:SF6">
    <property type="entry name" value="PROTEIN NEURALIZED"/>
    <property type="match status" value="1"/>
</dbReference>
<gene>
    <name evidence="9" type="ORF">Mgra_00009344</name>
</gene>
<feature type="domain" description="NHR" evidence="8">
    <location>
        <begin position="280"/>
        <end position="435"/>
    </location>
</feature>
<feature type="compositionally biased region" description="Polar residues" evidence="6">
    <location>
        <begin position="454"/>
        <end position="464"/>
    </location>
</feature>
<dbReference type="SMART" id="SM00588">
    <property type="entry name" value="NEUZ"/>
    <property type="match status" value="2"/>
</dbReference>